<dbReference type="GO" id="GO:0048666">
    <property type="term" value="P:neuron development"/>
    <property type="evidence" value="ECO:0007669"/>
    <property type="project" value="UniProtKB-ARBA"/>
</dbReference>
<dbReference type="PROSITE" id="PS01187">
    <property type="entry name" value="EGF_CA"/>
    <property type="match status" value="2"/>
</dbReference>
<dbReference type="RefSeq" id="XP_013393695.1">
    <property type="nucleotide sequence ID" value="XM_013538241.1"/>
</dbReference>
<evidence type="ECO:0000256" key="9">
    <source>
        <dbReference type="ARBA" id="ARBA00023157"/>
    </source>
</evidence>
<dbReference type="PROSITE" id="PS01186">
    <property type="entry name" value="EGF_2"/>
    <property type="match status" value="8"/>
</dbReference>
<keyword evidence="7 13" id="KW-1133">Transmembrane helix</keyword>
<dbReference type="KEGG" id="lak:106161319"/>
<feature type="domain" description="EGF-like" evidence="16">
    <location>
        <begin position="416"/>
        <end position="452"/>
    </location>
</feature>
<feature type="disulfide bond" evidence="11">
    <location>
        <begin position="404"/>
        <end position="413"/>
    </location>
</feature>
<feature type="domain" description="DSL" evidence="17">
    <location>
        <begin position="263"/>
        <end position="307"/>
    </location>
</feature>
<dbReference type="OrthoDB" id="283575at2759"/>
<dbReference type="FunFam" id="2.10.25.10:FF:000018">
    <property type="entry name" value="Delta-like 1"/>
    <property type="match status" value="1"/>
</dbReference>
<dbReference type="SMART" id="SM00179">
    <property type="entry name" value="EGF_CA"/>
    <property type="match status" value="7"/>
</dbReference>
<feature type="disulfide bond" evidence="12">
    <location>
        <begin position="298"/>
        <end position="307"/>
    </location>
</feature>
<dbReference type="PRINTS" id="PR00010">
    <property type="entry name" value="EGFBLOOD"/>
</dbReference>
<evidence type="ECO:0000256" key="6">
    <source>
        <dbReference type="ARBA" id="ARBA00022737"/>
    </source>
</evidence>
<dbReference type="AlphaFoldDB" id="A0A1S3I5Z1"/>
<name>A0A1S3I5Z1_LINAN</name>
<protein>
    <recommendedName>
        <fullName evidence="13">Delta-like protein</fullName>
    </recommendedName>
</protein>
<dbReference type="InParanoid" id="A0A1S3I5Z1"/>
<gene>
    <name evidence="19" type="primary">LOC106161319</name>
</gene>
<comment type="caution">
    <text evidence="11">Lacks conserved residue(s) required for the propagation of feature annotation.</text>
</comment>
<feature type="region of interest" description="Disordered" evidence="14">
    <location>
        <begin position="761"/>
        <end position="791"/>
    </location>
</feature>
<dbReference type="GO" id="GO:0005509">
    <property type="term" value="F:calcium ion binding"/>
    <property type="evidence" value="ECO:0007669"/>
    <property type="project" value="InterPro"/>
</dbReference>
<feature type="disulfide bond" evidence="11">
    <location>
        <begin position="518"/>
        <end position="527"/>
    </location>
</feature>
<dbReference type="InterPro" id="IPR001881">
    <property type="entry name" value="EGF-like_Ca-bd_dom"/>
</dbReference>
<dbReference type="CDD" id="cd00054">
    <property type="entry name" value="EGF_CA"/>
    <property type="match status" value="7"/>
</dbReference>
<evidence type="ECO:0000256" key="15">
    <source>
        <dbReference type="SAM" id="Phobius"/>
    </source>
</evidence>
<organism evidence="18 19">
    <name type="scientific">Lingula anatina</name>
    <name type="common">Brachiopod</name>
    <name type="synonym">Lingula unguis</name>
    <dbReference type="NCBI Taxonomy" id="7574"/>
    <lineage>
        <taxon>Eukaryota</taxon>
        <taxon>Metazoa</taxon>
        <taxon>Spiralia</taxon>
        <taxon>Lophotrochozoa</taxon>
        <taxon>Brachiopoda</taxon>
        <taxon>Linguliformea</taxon>
        <taxon>Lingulata</taxon>
        <taxon>Lingulida</taxon>
        <taxon>Linguloidea</taxon>
        <taxon>Lingulidae</taxon>
        <taxon>Lingula</taxon>
    </lineage>
</organism>
<feature type="disulfide bond" evidence="12">
    <location>
        <begin position="265"/>
        <end position="274"/>
    </location>
</feature>
<dbReference type="Pfam" id="PF07657">
    <property type="entry name" value="MNNL"/>
    <property type="match status" value="1"/>
</dbReference>
<evidence type="ECO:0000256" key="13">
    <source>
        <dbReference type="RuleBase" id="RU280815"/>
    </source>
</evidence>
<feature type="domain" description="EGF-like" evidence="16">
    <location>
        <begin position="530"/>
        <end position="566"/>
    </location>
</feature>
<keyword evidence="9 11" id="KW-1015">Disulfide bond</keyword>
<dbReference type="Gene3D" id="2.60.40.3510">
    <property type="match status" value="1"/>
</dbReference>
<keyword evidence="4 13" id="KW-0812">Transmembrane</keyword>
<dbReference type="FunFam" id="2.10.25.10:FF:000321">
    <property type="entry name" value="Protein delta homolog 1"/>
    <property type="match status" value="1"/>
</dbReference>
<dbReference type="GO" id="GO:0048018">
    <property type="term" value="F:receptor ligand activity"/>
    <property type="evidence" value="ECO:0007669"/>
    <property type="project" value="UniProtKB-ARBA"/>
</dbReference>
<dbReference type="InterPro" id="IPR011651">
    <property type="entry name" value="Notch_ligand_N"/>
</dbReference>
<feature type="disulfide bond" evidence="11">
    <location>
        <begin position="556"/>
        <end position="565"/>
    </location>
</feature>
<dbReference type="FunFam" id="2.10.25.140:FF:000001">
    <property type="entry name" value="Delta-like protein"/>
    <property type="match status" value="1"/>
</dbReference>
<dbReference type="FunFam" id="2.10.25.10:FF:000117">
    <property type="entry name" value="Delta-like protein"/>
    <property type="match status" value="1"/>
</dbReference>
<dbReference type="Gene3D" id="2.10.25.140">
    <property type="match status" value="1"/>
</dbReference>
<dbReference type="GeneID" id="106161319"/>
<dbReference type="PROSITE" id="PS00010">
    <property type="entry name" value="ASX_HYDROXYL"/>
    <property type="match status" value="5"/>
</dbReference>
<dbReference type="Gene3D" id="2.10.25.10">
    <property type="entry name" value="Laminin"/>
    <property type="match status" value="8"/>
</dbReference>
<evidence type="ECO:0000256" key="10">
    <source>
        <dbReference type="ARBA" id="ARBA00023180"/>
    </source>
</evidence>
<feature type="disulfide bond" evidence="12">
    <location>
        <begin position="278"/>
        <end position="290"/>
    </location>
</feature>
<dbReference type="SMART" id="SM00181">
    <property type="entry name" value="EGF"/>
    <property type="match status" value="9"/>
</dbReference>
<dbReference type="GO" id="GO:0007219">
    <property type="term" value="P:Notch signaling pathway"/>
    <property type="evidence" value="ECO:0007669"/>
    <property type="project" value="InterPro"/>
</dbReference>
<evidence type="ECO:0000256" key="11">
    <source>
        <dbReference type="PROSITE-ProRule" id="PRU00076"/>
    </source>
</evidence>
<dbReference type="GO" id="GO:0000902">
    <property type="term" value="P:cell morphogenesis"/>
    <property type="evidence" value="ECO:0007669"/>
    <property type="project" value="UniProtKB-ARBA"/>
</dbReference>
<evidence type="ECO:0000259" key="16">
    <source>
        <dbReference type="PROSITE" id="PS50026"/>
    </source>
</evidence>
<feature type="compositionally biased region" description="Polar residues" evidence="14">
    <location>
        <begin position="648"/>
        <end position="673"/>
    </location>
</feature>
<dbReference type="SMART" id="SM00051">
    <property type="entry name" value="DSL"/>
    <property type="match status" value="1"/>
</dbReference>
<keyword evidence="8 13" id="KW-0472">Membrane</keyword>
<evidence type="ECO:0000256" key="3">
    <source>
        <dbReference type="ARBA" id="ARBA00022536"/>
    </source>
</evidence>
<dbReference type="FunFam" id="2.10.25.10:FF:000004">
    <property type="entry name" value="Neurogenic locus notch 1"/>
    <property type="match status" value="1"/>
</dbReference>
<evidence type="ECO:0000259" key="17">
    <source>
        <dbReference type="PROSITE" id="PS51051"/>
    </source>
</evidence>
<dbReference type="FunFam" id="2.10.25.10:FF:000064">
    <property type="entry name" value="Delta-like protein"/>
    <property type="match status" value="1"/>
</dbReference>
<evidence type="ECO:0000256" key="1">
    <source>
        <dbReference type="ARBA" id="ARBA00004479"/>
    </source>
</evidence>
<comment type="function">
    <text evidence="13">Putative Notch ligand involved in the mediation of Notch signaling.</text>
</comment>
<dbReference type="Pfam" id="PF12661">
    <property type="entry name" value="hEGF"/>
    <property type="match status" value="1"/>
</dbReference>
<comment type="subcellular location">
    <subcellularLocation>
        <location evidence="1 13">Membrane</location>
        <topology evidence="1 13">Single-pass type I membrane protein</topology>
    </subcellularLocation>
</comment>
<dbReference type="PROSITE" id="PS00022">
    <property type="entry name" value="EGF_1"/>
    <property type="match status" value="9"/>
</dbReference>
<dbReference type="PANTHER" id="PTHR24044:SF488">
    <property type="entry name" value="NEUROGENIC LOCUS PROTEIN DELTA"/>
    <property type="match status" value="1"/>
</dbReference>
<evidence type="ECO:0000256" key="5">
    <source>
        <dbReference type="ARBA" id="ARBA00022729"/>
    </source>
</evidence>
<sequence length="873" mass="96237">MYCFLFAVVVEITQSEQQNLWNSRATDLTFAKAGRQSIDQWAEPFHRGTKRLEARLTTRKPISKLESKGHRIVGGFIGIMRSLVAVRLTAICTLLSFIMVSQVSCSGVFELDLLSFKNQQGVNANNNCCNGRKLAGSMGPCSQSCRTFFRICLKHYQVHISTDSQCTFGEIITPVLGNNSFIPRHSAEFHNPSRFPFDFSWPGTFSLIIEAWHDSTYNGPRPGSPRELIYRMANQSSLEVGETWTRGPTTTTSSIRLDFKYRVICDKNYYGSGCTDLCRPRDDRFGHWNCTANGTKVCLDGWTGPYCDKAICLSGCHSEHGTCTNPNECICRLGWQGRFCDECVVYPGCDTNHGTCNEAFQCNCEEGWGGSFCNQDLNFCTHHQPCKNSATCTNTGQGSYTCTCPIGFTGTNCEIEVDDCHRQPCANGGTCQDLGTSYRCMCPPGFHGYHCESTATSCSALPCKNQGVCRDVGDSYMCMCQAGYTGTNCENEINECQSNPCKNNARCVDELDGFRCVCPAGFSGLTCEINYNNCENNPCMNGGQCIDEDNNYRCQCLPGFVGPVCETTVNFCITAPCANGGTCIEVVNSFKCTCAPGFTGTTCSQNIDDCASSPCKNGGTCRDRVAEYECSCPTGFYGRDCTETTATASPVTNNETPVESGSTVNSKTPASQVKSDEEDDSLTMQQIVLIVCLGAGIPIVIIIFVVIFFLCKKSRNEKSVEAEQNEANSMNNKQCIQKNILNSFPSKPLSSKVTNEEIDFSPKAANSKQHNLEKSTNKNFKDNNNSNEENSLDSIIIDTKSKKQYKKVDSDAMSIESTVVDISETQDIHVVKEKNTVDSMDPSNHLYYDYEKHRHLYPSTTCTTQDGMLATEV</sequence>
<dbReference type="InterPro" id="IPR009030">
    <property type="entry name" value="Growth_fac_rcpt_cys_sf"/>
</dbReference>
<keyword evidence="2 13" id="KW-0217">Developmental protein</keyword>
<feature type="disulfide bond" evidence="11">
    <location>
        <begin position="442"/>
        <end position="451"/>
    </location>
</feature>
<evidence type="ECO:0000256" key="4">
    <source>
        <dbReference type="ARBA" id="ARBA00022692"/>
    </source>
</evidence>
<feature type="domain" description="EGF-like" evidence="16">
    <location>
        <begin position="376"/>
        <end position="414"/>
    </location>
</feature>
<keyword evidence="10" id="KW-0325">Glycoprotein</keyword>
<dbReference type="Pfam" id="PF01414">
    <property type="entry name" value="DSL"/>
    <property type="match status" value="1"/>
</dbReference>
<feature type="domain" description="EGF-like" evidence="16">
    <location>
        <begin position="454"/>
        <end position="490"/>
    </location>
</feature>
<dbReference type="Pfam" id="PF00008">
    <property type="entry name" value="EGF"/>
    <property type="match status" value="6"/>
</dbReference>
<reference evidence="19" key="1">
    <citation type="submission" date="2025-08" db="UniProtKB">
        <authorList>
            <consortium name="RefSeq"/>
        </authorList>
    </citation>
    <scope>IDENTIFICATION</scope>
    <source>
        <tissue evidence="19">Gonads</tissue>
    </source>
</reference>
<dbReference type="SUPFAM" id="SSF57196">
    <property type="entry name" value="EGF/Laminin"/>
    <property type="match status" value="1"/>
</dbReference>
<feature type="transmembrane region" description="Helical" evidence="15">
    <location>
        <begin position="687"/>
        <end position="711"/>
    </location>
</feature>
<evidence type="ECO:0000256" key="7">
    <source>
        <dbReference type="ARBA" id="ARBA00022989"/>
    </source>
</evidence>
<dbReference type="PROSITE" id="PS51051">
    <property type="entry name" value="DSL"/>
    <property type="match status" value="1"/>
</dbReference>
<dbReference type="GO" id="GO:0042063">
    <property type="term" value="P:gliogenesis"/>
    <property type="evidence" value="ECO:0007669"/>
    <property type="project" value="UniProtKB-ARBA"/>
</dbReference>
<evidence type="ECO:0000256" key="12">
    <source>
        <dbReference type="PROSITE-ProRule" id="PRU00377"/>
    </source>
</evidence>
<keyword evidence="3 11" id="KW-0245">EGF-like domain</keyword>
<dbReference type="InterPro" id="IPR001774">
    <property type="entry name" value="DSL"/>
</dbReference>
<feature type="domain" description="EGF-like" evidence="16">
    <location>
        <begin position="308"/>
        <end position="341"/>
    </location>
</feature>
<dbReference type="Proteomes" id="UP000085678">
    <property type="component" value="Unplaced"/>
</dbReference>
<dbReference type="GO" id="GO:0005886">
    <property type="term" value="C:plasma membrane"/>
    <property type="evidence" value="ECO:0007669"/>
    <property type="project" value="UniProtKB-ARBA"/>
</dbReference>
<feature type="disulfide bond" evidence="11">
    <location>
        <begin position="331"/>
        <end position="340"/>
    </location>
</feature>
<evidence type="ECO:0000256" key="8">
    <source>
        <dbReference type="ARBA" id="ARBA00023136"/>
    </source>
</evidence>
<keyword evidence="6 13" id="KW-0677">Repeat</keyword>
<accession>A0A1S3I5Z1</accession>
<dbReference type="InterPro" id="IPR013032">
    <property type="entry name" value="EGF-like_CS"/>
</dbReference>
<evidence type="ECO:0000313" key="18">
    <source>
        <dbReference type="Proteomes" id="UP000085678"/>
    </source>
</evidence>
<proteinExistence type="predicted"/>
<evidence type="ECO:0000313" key="19">
    <source>
        <dbReference type="RefSeq" id="XP_013393695.1"/>
    </source>
</evidence>
<dbReference type="InterPro" id="IPR018097">
    <property type="entry name" value="EGF_Ca-bd_CS"/>
</dbReference>
<feature type="domain" description="EGF-like" evidence="16">
    <location>
        <begin position="606"/>
        <end position="642"/>
    </location>
</feature>
<feature type="domain" description="EGF-like" evidence="16">
    <location>
        <begin position="492"/>
        <end position="528"/>
    </location>
</feature>
<dbReference type="FunFam" id="2.10.25.10:FF:000066">
    <property type="entry name" value="FAT atypical cadherin 4"/>
    <property type="match status" value="1"/>
</dbReference>
<dbReference type="Pfam" id="PF21700">
    <property type="entry name" value="EGF_DL_JAG"/>
    <property type="match status" value="2"/>
</dbReference>
<evidence type="ECO:0000256" key="2">
    <source>
        <dbReference type="ARBA" id="ARBA00022473"/>
    </source>
</evidence>
<feature type="compositionally biased region" description="Basic and acidic residues" evidence="14">
    <location>
        <begin position="770"/>
        <end position="781"/>
    </location>
</feature>
<feature type="disulfide bond" evidence="11">
    <location>
        <begin position="594"/>
        <end position="603"/>
    </location>
</feature>
<dbReference type="STRING" id="7574.A0A1S3I5Z1"/>
<feature type="region of interest" description="Disordered" evidence="14">
    <location>
        <begin position="648"/>
        <end position="678"/>
    </location>
</feature>
<feature type="disulfide bond" evidence="11">
    <location>
        <begin position="632"/>
        <end position="641"/>
    </location>
</feature>
<dbReference type="FunFam" id="2.10.25.10:FF:000230">
    <property type="entry name" value="Delta-like protein"/>
    <property type="match status" value="2"/>
</dbReference>
<dbReference type="GO" id="GO:0005112">
    <property type="term" value="F:Notch binding"/>
    <property type="evidence" value="ECO:0007669"/>
    <property type="project" value="TreeGrafter"/>
</dbReference>
<feature type="disulfide bond" evidence="11">
    <location>
        <begin position="480"/>
        <end position="489"/>
    </location>
</feature>
<evidence type="ECO:0000256" key="14">
    <source>
        <dbReference type="SAM" id="MobiDB-lite"/>
    </source>
</evidence>
<feature type="domain" description="EGF-like" evidence="16">
    <location>
        <begin position="568"/>
        <end position="604"/>
    </location>
</feature>
<dbReference type="InterPro" id="IPR000742">
    <property type="entry name" value="EGF"/>
</dbReference>
<dbReference type="PANTHER" id="PTHR24044">
    <property type="entry name" value="NOTCH LIGAND FAMILY MEMBER"/>
    <property type="match status" value="1"/>
</dbReference>
<dbReference type="SUPFAM" id="SSF57184">
    <property type="entry name" value="Growth factor receptor domain"/>
    <property type="match status" value="2"/>
</dbReference>
<dbReference type="InterPro" id="IPR000152">
    <property type="entry name" value="EGF-type_Asp/Asn_hydroxyl_site"/>
</dbReference>
<dbReference type="PROSITE" id="PS50026">
    <property type="entry name" value="EGF_3"/>
    <property type="match status" value="8"/>
</dbReference>
<dbReference type="InterPro" id="IPR050906">
    <property type="entry name" value="Notch_signaling"/>
</dbReference>
<keyword evidence="18" id="KW-1185">Reference proteome</keyword>
<keyword evidence="5 13" id="KW-0732">Signal</keyword>